<keyword evidence="2" id="KW-1185">Reference proteome</keyword>
<evidence type="ECO:0000313" key="1">
    <source>
        <dbReference type="EMBL" id="RNA23842.1"/>
    </source>
</evidence>
<gene>
    <name evidence="1" type="ORF">BpHYR1_030548</name>
</gene>
<dbReference type="AlphaFoldDB" id="A0A3M7RJV8"/>
<proteinExistence type="predicted"/>
<name>A0A3M7RJV8_BRAPC</name>
<reference evidence="1 2" key="1">
    <citation type="journal article" date="2018" name="Sci. Rep.">
        <title>Genomic signatures of local adaptation to the degree of environmental predictability in rotifers.</title>
        <authorList>
            <person name="Franch-Gras L."/>
            <person name="Hahn C."/>
            <person name="Garcia-Roger E.M."/>
            <person name="Carmona M.J."/>
            <person name="Serra M."/>
            <person name="Gomez A."/>
        </authorList>
    </citation>
    <scope>NUCLEOTIDE SEQUENCE [LARGE SCALE GENOMIC DNA]</scope>
    <source>
        <strain evidence="1">HYR1</strain>
    </source>
</reference>
<organism evidence="1 2">
    <name type="scientific">Brachionus plicatilis</name>
    <name type="common">Marine rotifer</name>
    <name type="synonym">Brachionus muelleri</name>
    <dbReference type="NCBI Taxonomy" id="10195"/>
    <lineage>
        <taxon>Eukaryota</taxon>
        <taxon>Metazoa</taxon>
        <taxon>Spiralia</taxon>
        <taxon>Gnathifera</taxon>
        <taxon>Rotifera</taxon>
        <taxon>Eurotatoria</taxon>
        <taxon>Monogononta</taxon>
        <taxon>Pseudotrocha</taxon>
        <taxon>Ploima</taxon>
        <taxon>Brachionidae</taxon>
        <taxon>Brachionus</taxon>
    </lineage>
</organism>
<protein>
    <submittedName>
        <fullName evidence="1">Uncharacterized protein</fullName>
    </submittedName>
</protein>
<accession>A0A3M7RJV8</accession>
<sequence length="212" mass="22902">MRLMVPDWCVGGGGGGGTGRLANELADTVWPLSRTRWSGPGGVVTEDVHGAQCHEQNFGVRRPDLSVRLAVVVVVVGKRTGGGGGGRQSEAIDGVAERAQVSLQIVAGHFYLVVGGRLQIGDQVRVGGGRVRQRHLYARVIVQWDCVLLVTLHQTVIDVKAVYFGARRRLIAAQHFPLEAKAAGRYGPYLRNLQPDFAKFELVCLDRTAGRA</sequence>
<dbReference type="Proteomes" id="UP000276133">
    <property type="component" value="Unassembled WGS sequence"/>
</dbReference>
<comment type="caution">
    <text evidence="1">The sequence shown here is derived from an EMBL/GenBank/DDBJ whole genome shotgun (WGS) entry which is preliminary data.</text>
</comment>
<dbReference type="EMBL" id="REGN01003209">
    <property type="protein sequence ID" value="RNA23842.1"/>
    <property type="molecule type" value="Genomic_DNA"/>
</dbReference>
<evidence type="ECO:0000313" key="2">
    <source>
        <dbReference type="Proteomes" id="UP000276133"/>
    </source>
</evidence>